<dbReference type="InterPro" id="IPR052043">
    <property type="entry name" value="PolySaccharide_Degr_Enz"/>
</dbReference>
<keyword evidence="3" id="KW-1185">Reference proteome</keyword>
<comment type="caution">
    <text evidence="2">The sequence shown here is derived from an EMBL/GenBank/DDBJ whole genome shotgun (WGS) entry which is preliminary data.</text>
</comment>
<reference evidence="2 3" key="1">
    <citation type="submission" date="2017-07" db="EMBL/GenBank/DDBJ databases">
        <title>Genome sequencing and assembly of Paenibacillus rigui.</title>
        <authorList>
            <person name="Mayilraj S."/>
        </authorList>
    </citation>
    <scope>NUCLEOTIDE SEQUENCE [LARGE SCALE GENOMIC DNA]</scope>
    <source>
        <strain evidence="2 3">JCM 16352</strain>
    </source>
</reference>
<sequence>IRREGKRGIRDRHTMLSLSSLQPFGWMEGCVLDGLHSLLPLLGASRAAPVLELHFAQFFNNQGDLLYEDLHGQKADGTFTTIEATLPIAVVAKYRPDHPVIAKAVAFFEAKGLNRGGAVIDGDMVSAEGSYTVAYPLAVIARQLGRRDMAEQAIAQVLLRRDSLARGEHVYLRYMQRSQKHTFRSWARAFAWYGLGLVKTCVELKQSPFASLPGMAELEAEITRIARVATGWRQSGGLWSCFLDDASTGIDTSGSAGISAALALAARHELLPAAYLDIARESLQALASYLTPDGLMTGTAQHNAGGMELQRCGYRVLSQMALGLWAQLYAYVNEA</sequence>
<name>A0A229UGH9_9BACL</name>
<gene>
    <name evidence="2" type="ORF">CF651_30560</name>
</gene>
<proteinExistence type="predicted"/>
<feature type="non-terminal residue" evidence="2">
    <location>
        <position position="1"/>
    </location>
</feature>
<evidence type="ECO:0000313" key="3">
    <source>
        <dbReference type="Proteomes" id="UP000215509"/>
    </source>
</evidence>
<dbReference type="PANTHER" id="PTHR33886">
    <property type="entry name" value="UNSATURATED RHAMNOGALACTURONAN HYDROLASE (EUROFUNG)"/>
    <property type="match status" value="1"/>
</dbReference>
<dbReference type="AlphaFoldDB" id="A0A229UGH9"/>
<keyword evidence="1 2" id="KW-0378">Hydrolase</keyword>
<organism evidence="2 3">
    <name type="scientific">Paenibacillus rigui</name>
    <dbReference type="NCBI Taxonomy" id="554312"/>
    <lineage>
        <taxon>Bacteria</taxon>
        <taxon>Bacillati</taxon>
        <taxon>Bacillota</taxon>
        <taxon>Bacilli</taxon>
        <taxon>Bacillales</taxon>
        <taxon>Paenibacillaceae</taxon>
        <taxon>Paenibacillus</taxon>
    </lineage>
</organism>
<dbReference type="PANTHER" id="PTHR33886:SF8">
    <property type="entry name" value="UNSATURATED RHAMNOGALACTURONAN HYDROLASE (EUROFUNG)"/>
    <property type="match status" value="1"/>
</dbReference>
<dbReference type="InterPro" id="IPR010905">
    <property type="entry name" value="Glyco_hydro_88"/>
</dbReference>
<dbReference type="RefSeq" id="WP_218827895.1">
    <property type="nucleotide sequence ID" value="NZ_NMQW01000069.1"/>
</dbReference>
<dbReference type="InterPro" id="IPR012341">
    <property type="entry name" value="6hp_glycosidase-like_sf"/>
</dbReference>
<dbReference type="Gene3D" id="1.50.10.10">
    <property type="match status" value="1"/>
</dbReference>
<dbReference type="InterPro" id="IPR008928">
    <property type="entry name" value="6-hairpin_glycosidase_sf"/>
</dbReference>
<dbReference type="Proteomes" id="UP000215509">
    <property type="component" value="Unassembled WGS sequence"/>
</dbReference>
<dbReference type="EMBL" id="NMQW01000069">
    <property type="protein sequence ID" value="OXM82507.1"/>
    <property type="molecule type" value="Genomic_DNA"/>
</dbReference>
<protein>
    <submittedName>
        <fullName evidence="2">Glucuronyl hydrolase</fullName>
    </submittedName>
</protein>
<evidence type="ECO:0000256" key="1">
    <source>
        <dbReference type="ARBA" id="ARBA00022801"/>
    </source>
</evidence>
<dbReference type="Pfam" id="PF07470">
    <property type="entry name" value="Glyco_hydro_88"/>
    <property type="match status" value="1"/>
</dbReference>
<evidence type="ECO:0000313" key="2">
    <source>
        <dbReference type="EMBL" id="OXM82507.1"/>
    </source>
</evidence>
<dbReference type="GO" id="GO:0016787">
    <property type="term" value="F:hydrolase activity"/>
    <property type="evidence" value="ECO:0007669"/>
    <property type="project" value="UniProtKB-KW"/>
</dbReference>
<dbReference type="SUPFAM" id="SSF48208">
    <property type="entry name" value="Six-hairpin glycosidases"/>
    <property type="match status" value="1"/>
</dbReference>
<accession>A0A229UGH9</accession>
<dbReference type="GO" id="GO:0005975">
    <property type="term" value="P:carbohydrate metabolic process"/>
    <property type="evidence" value="ECO:0007669"/>
    <property type="project" value="InterPro"/>
</dbReference>